<dbReference type="InterPro" id="IPR020802">
    <property type="entry name" value="TesA-like"/>
</dbReference>
<dbReference type="Gene3D" id="3.40.50.1820">
    <property type="entry name" value="alpha/beta hydrolase"/>
    <property type="match status" value="1"/>
</dbReference>
<reference evidence="10" key="1">
    <citation type="submission" date="2020-05" db="EMBL/GenBank/DDBJ databases">
        <title>Classification of alakaliphilic streptomycetes isolated from an alkaline soil next to Lonar Crater, India and a proposal for the recognition of Streptomyces alkaliterrae sp. nov.</title>
        <authorList>
            <person name="Golinska P."/>
        </authorList>
    </citation>
    <scope>NUCLEOTIDE SEQUENCE [LARGE SCALE GENOMIC DNA]</scope>
    <source>
        <strain evidence="10">OF8</strain>
    </source>
</reference>
<keyword evidence="1" id="KW-0596">Phosphopantetheine</keyword>
<evidence type="ECO:0000313" key="9">
    <source>
        <dbReference type="EMBL" id="MBB1257778.1"/>
    </source>
</evidence>
<dbReference type="InterPro" id="IPR001227">
    <property type="entry name" value="Ac_transferase_dom_sf"/>
</dbReference>
<dbReference type="Gene3D" id="3.40.366.10">
    <property type="entry name" value="Malonyl-Coenzyme A Acyl Carrier Protein, domain 2"/>
    <property type="match status" value="1"/>
</dbReference>
<evidence type="ECO:0000256" key="7">
    <source>
        <dbReference type="SAM" id="MobiDB-lite"/>
    </source>
</evidence>
<dbReference type="GO" id="GO:0004312">
    <property type="term" value="F:fatty acid synthase activity"/>
    <property type="evidence" value="ECO:0007669"/>
    <property type="project" value="TreeGrafter"/>
</dbReference>
<dbReference type="SMART" id="SM00824">
    <property type="entry name" value="PKS_TE"/>
    <property type="match status" value="1"/>
</dbReference>
<keyword evidence="5" id="KW-0511">Multifunctional enzyme</keyword>
<feature type="region of interest" description="Disordered" evidence="7">
    <location>
        <begin position="841"/>
        <end position="864"/>
    </location>
</feature>
<organism evidence="9 10">
    <name type="scientific">Streptomyces alkaliterrae</name>
    <dbReference type="NCBI Taxonomy" id="2213162"/>
    <lineage>
        <taxon>Bacteria</taxon>
        <taxon>Bacillati</taxon>
        <taxon>Actinomycetota</taxon>
        <taxon>Actinomycetes</taxon>
        <taxon>Kitasatosporales</taxon>
        <taxon>Streptomycetaceae</taxon>
        <taxon>Streptomyces</taxon>
    </lineage>
</organism>
<dbReference type="Gene3D" id="1.10.1200.10">
    <property type="entry name" value="ACP-like"/>
    <property type="match status" value="1"/>
</dbReference>
<dbReference type="Pfam" id="PF00550">
    <property type="entry name" value="PP-binding"/>
    <property type="match status" value="1"/>
</dbReference>
<evidence type="ECO:0000256" key="5">
    <source>
        <dbReference type="ARBA" id="ARBA00023268"/>
    </source>
</evidence>
<dbReference type="InterPro" id="IPR050091">
    <property type="entry name" value="PKS_NRPS_Biosynth_Enz"/>
</dbReference>
<dbReference type="Pfam" id="PF00975">
    <property type="entry name" value="Thioesterase"/>
    <property type="match status" value="1"/>
</dbReference>
<keyword evidence="6" id="KW-0012">Acyltransferase</keyword>
<dbReference type="InterPro" id="IPR016036">
    <property type="entry name" value="Malonyl_transacylase_ACP-bd"/>
</dbReference>
<dbReference type="InterPro" id="IPR001031">
    <property type="entry name" value="Thioesterase"/>
</dbReference>
<dbReference type="InterPro" id="IPR057326">
    <property type="entry name" value="KR_dom"/>
</dbReference>
<feature type="non-terminal residue" evidence="9">
    <location>
        <position position="1"/>
    </location>
</feature>
<dbReference type="Pfam" id="PF00698">
    <property type="entry name" value="Acyl_transf_1"/>
    <property type="match status" value="1"/>
</dbReference>
<name>A0A7W3WSN7_9ACTN</name>
<dbReference type="InterPro" id="IPR006162">
    <property type="entry name" value="Ppantetheine_attach_site"/>
</dbReference>
<dbReference type="SUPFAM" id="SSF53474">
    <property type="entry name" value="alpha/beta-Hydrolases"/>
    <property type="match status" value="1"/>
</dbReference>
<keyword evidence="3" id="KW-0808">Transferase</keyword>
<dbReference type="SMART" id="SM00827">
    <property type="entry name" value="PKS_AT"/>
    <property type="match status" value="1"/>
</dbReference>
<sequence length="1203" mass="130403">SQFVGMGRELFERERVFREVFEECAGVVGADLGEDLGGLLYGDSGELAVSRLAGTRLQQPALFAVQYAMAEQWRVWGVEPCVMLGHSLGEYVAAAVAGVWSLPDAVRLVCARGDLMQRQSPGAMLAVSLGEDEAREVAEAAGCVTAAVNSPAQSVLSGPVEAVERAERIVAERRIRHRRLATSHAFHSPMMEPMLKEFQSLVSRVETRAPKIPFISNVTGEWITPEQATSPSYWAEHVRSTVQFSTGVDRLLDDEPGALLLEVGPGTTASVLLADHAQAQDRVLISSMRHVRDTRGDVQVTREALAELWVNGVSVNWPALHEHRAPRRVPLPTYPFDTKRHWIERKTSDAATHAARLFQPVFRHAPLPAADPGTHDEHWLVFADRLGIAERWTARLRGLGERVVTVEAGTSNERLGGDVYRVRPETPEDFDQLVRELQETHGSGGTWNVLYLWAVDTETDVDRVGVVALEAPVHFARALGLHRGSAPTRLVVVTQGLARVEGTEPHSPRRALALGPVKTLPLENPTLSASVIDIEDAVADFEPVMAEMRASLPRSFVALRGATRFVEDVETLTAAGPDAGGGSRCLRPGGVYVITGGLGGVGRAVAAWMARKYQARLVLVGRTPLPERKDWAALESELGTDAETRERIGAVRELEALGAQVLVEACDVTDRAALAEVVVRAGRRFGAVQGVVHAAGLAGGGLAQFRDAEAMREVLAPKVDGTLALASVFGGRQLDFFAVFSSTAALLGNLGQVDYCAANAFLDAWADSPDAPANVVAVAWDVWRDVGMAAAERLPSVLRKAHAGREPSGILATDAVSVLERALFAGERRVIVSTESLPDRLERGARRHQRQTEEPGDGGKRSQAEMESVLTAIWKDLFGRSHIERDANFFELGGDSLLFVEAGWQIKKQLRVSLTVADLFKFPTIALLTEHLAPASSAQEAATSPTENRRTADAQDHETALVPLKAGDGHGTPLFLVHPAGGSVFFYRELADLLPADASVYGFQARGIESDAAPRRSVEEMASRYLEELRAAHPRGPYALGGASFGGFVALEMAQRLRAAGETVELLVVFDSPGPGQVPPELDDVDITEFSSIPGDSSFTRQLAEVYRANMEALRAYRPRPYPDPIVYFLAEERREGIDPLRPDRAWEPLAPVGLTVHRVPGNHVTMLAAQNVPAISRVVSAHLALADAKKQQGRGHSRIRSE</sequence>
<dbReference type="InterPro" id="IPR049490">
    <property type="entry name" value="C883_1060-like_KR_N"/>
</dbReference>
<evidence type="ECO:0000256" key="2">
    <source>
        <dbReference type="ARBA" id="ARBA00022553"/>
    </source>
</evidence>
<dbReference type="InterPro" id="IPR013968">
    <property type="entry name" value="PKS_KR"/>
</dbReference>
<dbReference type="PROSITE" id="PS00012">
    <property type="entry name" value="PHOSPHOPANTETHEINE"/>
    <property type="match status" value="1"/>
</dbReference>
<evidence type="ECO:0000256" key="3">
    <source>
        <dbReference type="ARBA" id="ARBA00022679"/>
    </source>
</evidence>
<dbReference type="InterPro" id="IPR020806">
    <property type="entry name" value="PKS_PP-bd"/>
</dbReference>
<dbReference type="InterPro" id="IPR036291">
    <property type="entry name" value="NAD(P)-bd_dom_sf"/>
</dbReference>
<comment type="caution">
    <text evidence="9">The sequence shown here is derived from an EMBL/GenBank/DDBJ whole genome shotgun (WGS) entry which is preliminary data.</text>
</comment>
<proteinExistence type="predicted"/>
<dbReference type="AlphaFoldDB" id="A0A7W3WSN7"/>
<gene>
    <name evidence="9" type="ORF">H3147_02890</name>
</gene>
<dbReference type="Proteomes" id="UP000517765">
    <property type="component" value="Unassembled WGS sequence"/>
</dbReference>
<feature type="region of interest" description="Disordered" evidence="7">
    <location>
        <begin position="934"/>
        <end position="954"/>
    </location>
</feature>
<dbReference type="SMART" id="SM00823">
    <property type="entry name" value="PKS_PP"/>
    <property type="match status" value="1"/>
</dbReference>
<dbReference type="InterPro" id="IPR009081">
    <property type="entry name" value="PP-bd_ACP"/>
</dbReference>
<keyword evidence="2" id="KW-0597">Phosphoprotein</keyword>
<dbReference type="GO" id="GO:0017000">
    <property type="term" value="P:antibiotic biosynthetic process"/>
    <property type="evidence" value="ECO:0007669"/>
    <property type="project" value="UniProtKB-KW"/>
</dbReference>
<protein>
    <submittedName>
        <fullName evidence="9">SDR family NAD(P)-dependent oxidoreductase</fullName>
    </submittedName>
</protein>
<dbReference type="EMBL" id="JABJXA010000010">
    <property type="protein sequence ID" value="MBB1257778.1"/>
    <property type="molecule type" value="Genomic_DNA"/>
</dbReference>
<feature type="compositionally biased region" description="Polar residues" evidence="7">
    <location>
        <begin position="936"/>
        <end position="946"/>
    </location>
</feature>
<dbReference type="PANTHER" id="PTHR43775">
    <property type="entry name" value="FATTY ACID SYNTHASE"/>
    <property type="match status" value="1"/>
</dbReference>
<dbReference type="SUPFAM" id="SSF47336">
    <property type="entry name" value="ACP-like"/>
    <property type="match status" value="1"/>
</dbReference>
<dbReference type="SUPFAM" id="SSF52151">
    <property type="entry name" value="FabD/lysophospholipase-like"/>
    <property type="match status" value="1"/>
</dbReference>
<evidence type="ECO:0000313" key="10">
    <source>
        <dbReference type="Proteomes" id="UP000517765"/>
    </source>
</evidence>
<evidence type="ECO:0000256" key="4">
    <source>
        <dbReference type="ARBA" id="ARBA00023194"/>
    </source>
</evidence>
<dbReference type="InterPro" id="IPR029058">
    <property type="entry name" value="AB_hydrolase_fold"/>
</dbReference>
<dbReference type="SMART" id="SM00822">
    <property type="entry name" value="PKS_KR"/>
    <property type="match status" value="1"/>
</dbReference>
<dbReference type="Gene3D" id="3.40.50.720">
    <property type="entry name" value="NAD(P)-binding Rossmann-like Domain"/>
    <property type="match status" value="1"/>
</dbReference>
<dbReference type="Gene3D" id="3.30.70.3290">
    <property type="match status" value="1"/>
</dbReference>
<feature type="domain" description="Carrier" evidence="8">
    <location>
        <begin position="861"/>
        <end position="936"/>
    </location>
</feature>
<dbReference type="PANTHER" id="PTHR43775:SF51">
    <property type="entry name" value="INACTIVE PHENOLPHTHIOCEROL SYNTHESIS POLYKETIDE SYNTHASE TYPE I PKS1-RELATED"/>
    <property type="match status" value="1"/>
</dbReference>
<dbReference type="InterPro" id="IPR016035">
    <property type="entry name" value="Acyl_Trfase/lysoPLipase"/>
</dbReference>
<dbReference type="InterPro" id="IPR014043">
    <property type="entry name" value="Acyl_transferase_dom"/>
</dbReference>
<dbReference type="SUPFAM" id="SSF55048">
    <property type="entry name" value="Probable ACP-binding domain of malonyl-CoA ACP transacylase"/>
    <property type="match status" value="1"/>
</dbReference>
<dbReference type="CDD" id="cd08953">
    <property type="entry name" value="KR_2_SDR_x"/>
    <property type="match status" value="1"/>
</dbReference>
<dbReference type="PROSITE" id="PS50075">
    <property type="entry name" value="CARRIER"/>
    <property type="match status" value="1"/>
</dbReference>
<dbReference type="GO" id="GO:0006633">
    <property type="term" value="P:fatty acid biosynthetic process"/>
    <property type="evidence" value="ECO:0007669"/>
    <property type="project" value="TreeGrafter"/>
</dbReference>
<dbReference type="Pfam" id="PF08659">
    <property type="entry name" value="KR"/>
    <property type="match status" value="1"/>
</dbReference>
<evidence type="ECO:0000259" key="8">
    <source>
        <dbReference type="PROSITE" id="PS50075"/>
    </source>
</evidence>
<evidence type="ECO:0000256" key="1">
    <source>
        <dbReference type="ARBA" id="ARBA00022450"/>
    </source>
</evidence>
<dbReference type="InterPro" id="IPR036736">
    <property type="entry name" value="ACP-like_sf"/>
</dbReference>
<keyword evidence="4" id="KW-0045">Antibiotic biosynthesis</keyword>
<dbReference type="GO" id="GO:0031177">
    <property type="term" value="F:phosphopantetheine binding"/>
    <property type="evidence" value="ECO:0007669"/>
    <property type="project" value="InterPro"/>
</dbReference>
<dbReference type="Pfam" id="PF21394">
    <property type="entry name" value="Beta-ketacyl_N"/>
    <property type="match status" value="1"/>
</dbReference>
<evidence type="ECO:0000256" key="6">
    <source>
        <dbReference type="ARBA" id="ARBA00023315"/>
    </source>
</evidence>
<accession>A0A7W3WSN7</accession>
<dbReference type="SUPFAM" id="SSF51735">
    <property type="entry name" value="NAD(P)-binding Rossmann-fold domains"/>
    <property type="match status" value="2"/>
</dbReference>